<dbReference type="EMBL" id="NXLX01000005">
    <property type="protein sequence ID" value="RDU74081.1"/>
    <property type="molecule type" value="Genomic_DNA"/>
</dbReference>
<comment type="caution">
    <text evidence="1">The sequence shown here is derived from an EMBL/GenBank/DDBJ whole genome shotgun (WGS) entry which is preliminary data.</text>
</comment>
<protein>
    <recommendedName>
        <fullName evidence="3">Alpha/beta hydrolase</fullName>
    </recommendedName>
</protein>
<accession>A0A3D8JB10</accession>
<evidence type="ECO:0008006" key="3">
    <source>
        <dbReference type="Google" id="ProtNLM"/>
    </source>
</evidence>
<dbReference type="OrthoDB" id="5321065at2"/>
<reference evidence="1 2" key="1">
    <citation type="submission" date="2018-04" db="EMBL/GenBank/DDBJ databases">
        <title>Novel Campyloabacter and Helicobacter Species and Strains.</title>
        <authorList>
            <person name="Mannion A.J."/>
            <person name="Shen Z."/>
            <person name="Fox J.G."/>
        </authorList>
    </citation>
    <scope>NUCLEOTIDE SEQUENCE [LARGE SCALE GENOMIC DNA]</scope>
    <source>
        <strain evidence="1 2">MIT 04-9362</strain>
    </source>
</reference>
<name>A0A3D8JB10_9HELI</name>
<dbReference type="SUPFAM" id="SSF53474">
    <property type="entry name" value="alpha/beta-Hydrolases"/>
    <property type="match status" value="1"/>
</dbReference>
<dbReference type="RefSeq" id="WP_115578763.1">
    <property type="nucleotide sequence ID" value="NZ_NXLX01000005.1"/>
</dbReference>
<organism evidence="1 2">
    <name type="scientific">Helicobacter anseris</name>
    <dbReference type="NCBI Taxonomy" id="375926"/>
    <lineage>
        <taxon>Bacteria</taxon>
        <taxon>Pseudomonadati</taxon>
        <taxon>Campylobacterota</taxon>
        <taxon>Epsilonproteobacteria</taxon>
        <taxon>Campylobacterales</taxon>
        <taxon>Helicobacteraceae</taxon>
        <taxon>Helicobacter</taxon>
    </lineage>
</organism>
<evidence type="ECO:0000313" key="1">
    <source>
        <dbReference type="EMBL" id="RDU74081.1"/>
    </source>
</evidence>
<gene>
    <name evidence="1" type="ORF">CQA57_03040</name>
</gene>
<dbReference type="AlphaFoldDB" id="A0A3D8JB10"/>
<keyword evidence="2" id="KW-1185">Reference proteome</keyword>
<dbReference type="Proteomes" id="UP000256695">
    <property type="component" value="Unassembled WGS sequence"/>
</dbReference>
<evidence type="ECO:0000313" key="2">
    <source>
        <dbReference type="Proteomes" id="UP000256695"/>
    </source>
</evidence>
<proteinExistence type="predicted"/>
<sequence length="206" mass="23295">MLFPPIIITPSNFDYPNKNKVKSFGDGISQSESFVKAIDSDCKKAIIFAGGFCDSFTKVVFNHFYTFEQEDFCKFYSTYDGLEYFLDIFKLLETQGLEIYIIAHSWGACNSIKTLFKTQTPIKYLLTLDSISYSSPKPLKCVNFWENVYIENHFSFNASNIVALIGHPQGSIKFANLNTALNPPYAHENVGAMLAASQLSKKIDLR</sequence>
<dbReference type="InterPro" id="IPR029058">
    <property type="entry name" value="AB_hydrolase_fold"/>
</dbReference>